<evidence type="ECO:0000256" key="7">
    <source>
        <dbReference type="ARBA" id="ARBA00023136"/>
    </source>
</evidence>
<accession>A0A2T4KFK2</accession>
<gene>
    <name evidence="9" type="primary">mreD</name>
    <name evidence="9" type="ORF">BUY44_09925</name>
</gene>
<keyword evidence="6 8" id="KW-1133">Transmembrane helix</keyword>
<evidence type="ECO:0000256" key="2">
    <source>
        <dbReference type="ARBA" id="ARBA00007776"/>
    </source>
</evidence>
<feature type="transmembrane region" description="Helical" evidence="8">
    <location>
        <begin position="6"/>
        <end position="28"/>
    </location>
</feature>
<evidence type="ECO:0000256" key="3">
    <source>
        <dbReference type="ARBA" id="ARBA00022475"/>
    </source>
</evidence>
<comment type="caution">
    <text evidence="9">The sequence shown here is derived from an EMBL/GenBank/DDBJ whole genome shotgun (WGS) entry which is preliminary data.</text>
</comment>
<evidence type="ECO:0000256" key="4">
    <source>
        <dbReference type="ARBA" id="ARBA00022692"/>
    </source>
</evidence>
<dbReference type="RefSeq" id="WP_107506334.1">
    <property type="nucleotide sequence ID" value="NZ_CP130489.1"/>
</dbReference>
<evidence type="ECO:0000256" key="5">
    <source>
        <dbReference type="ARBA" id="ARBA00022960"/>
    </source>
</evidence>
<feature type="transmembrane region" description="Helical" evidence="8">
    <location>
        <begin position="105"/>
        <end position="130"/>
    </location>
</feature>
<keyword evidence="4 8" id="KW-0812">Transmembrane</keyword>
<dbReference type="GO" id="GO:0008360">
    <property type="term" value="P:regulation of cell shape"/>
    <property type="evidence" value="ECO:0007669"/>
    <property type="project" value="UniProtKB-KW"/>
</dbReference>
<dbReference type="Pfam" id="PF04093">
    <property type="entry name" value="MreD"/>
    <property type="match status" value="1"/>
</dbReference>
<reference evidence="9 10" key="1">
    <citation type="journal article" date="2016" name="Front. Microbiol.">
        <title>Comprehensive Phylogenetic Analysis of Bovine Non-aureus Staphylococci Species Based on Whole-Genome Sequencing.</title>
        <authorList>
            <person name="Naushad S."/>
            <person name="Barkema H.W."/>
            <person name="Luby C."/>
            <person name="Condas L.A."/>
            <person name="Nobrega D.B."/>
            <person name="Carson D.A."/>
            <person name="De Buck J."/>
        </authorList>
    </citation>
    <scope>NUCLEOTIDE SEQUENCE [LARGE SCALE GENOMIC DNA]</scope>
    <source>
        <strain evidence="9 10">SNUC 761</strain>
    </source>
</reference>
<feature type="transmembrane region" description="Helical" evidence="8">
    <location>
        <begin position="40"/>
        <end position="63"/>
    </location>
</feature>
<dbReference type="GO" id="GO:0005886">
    <property type="term" value="C:plasma membrane"/>
    <property type="evidence" value="ECO:0007669"/>
    <property type="project" value="UniProtKB-SubCell"/>
</dbReference>
<dbReference type="AlphaFoldDB" id="A0A2T4KFK2"/>
<name>A0A2T4KFK2_9STAP</name>
<evidence type="ECO:0000256" key="1">
    <source>
        <dbReference type="ARBA" id="ARBA00004651"/>
    </source>
</evidence>
<keyword evidence="5" id="KW-0133">Cell shape</keyword>
<evidence type="ECO:0000256" key="6">
    <source>
        <dbReference type="ARBA" id="ARBA00022989"/>
    </source>
</evidence>
<keyword evidence="3" id="KW-1003">Cell membrane</keyword>
<proteinExistence type="inferred from homology"/>
<dbReference type="NCBIfam" id="TIGR03426">
    <property type="entry name" value="shape_MreD"/>
    <property type="match status" value="1"/>
</dbReference>
<dbReference type="EMBL" id="PYZL01000084">
    <property type="protein sequence ID" value="PTE71229.1"/>
    <property type="molecule type" value="Genomic_DNA"/>
</dbReference>
<dbReference type="Proteomes" id="UP000242547">
    <property type="component" value="Unassembled WGS sequence"/>
</dbReference>
<comment type="similarity">
    <text evidence="2">Belongs to the MreD family.</text>
</comment>
<keyword evidence="7 8" id="KW-0472">Membrane</keyword>
<comment type="subcellular location">
    <subcellularLocation>
        <location evidence="1">Cell membrane</location>
        <topology evidence="1">Multi-pass membrane protein</topology>
    </subcellularLocation>
</comment>
<sequence length="173" mass="19957">MRALSYLVIGIILFYIDTIIGLVIPMHIGKFEIIFVPHLTLLFILLLTIYRGFGVGLILGGLLGIVTDLYLGSVYGLYMFGYILLVLLFDNFLKVFYRDYTMMFILNLCSVVAFEIYIACIYAIIGFINFNIINFLLLRLLPTILLNFILLIIVFPIFLKYIKKMQNKIDTKV</sequence>
<organism evidence="9 10">
    <name type="scientific">Staphylococcus devriesei</name>
    <dbReference type="NCBI Taxonomy" id="586733"/>
    <lineage>
        <taxon>Bacteria</taxon>
        <taxon>Bacillati</taxon>
        <taxon>Bacillota</taxon>
        <taxon>Bacilli</taxon>
        <taxon>Bacillales</taxon>
        <taxon>Staphylococcaceae</taxon>
        <taxon>Staphylococcus</taxon>
    </lineage>
</organism>
<feature type="transmembrane region" description="Helical" evidence="8">
    <location>
        <begin position="136"/>
        <end position="159"/>
    </location>
</feature>
<evidence type="ECO:0000313" key="10">
    <source>
        <dbReference type="Proteomes" id="UP000242547"/>
    </source>
</evidence>
<dbReference type="InterPro" id="IPR007227">
    <property type="entry name" value="Cell_shape_determining_MreD"/>
</dbReference>
<evidence type="ECO:0000313" key="9">
    <source>
        <dbReference type="EMBL" id="PTE71229.1"/>
    </source>
</evidence>
<feature type="transmembrane region" description="Helical" evidence="8">
    <location>
        <begin position="75"/>
        <end position="93"/>
    </location>
</feature>
<protein>
    <submittedName>
        <fullName evidence="9">Rod shape-determining protein MreD</fullName>
    </submittedName>
</protein>
<evidence type="ECO:0000256" key="8">
    <source>
        <dbReference type="SAM" id="Phobius"/>
    </source>
</evidence>